<protein>
    <recommendedName>
        <fullName evidence="4">DUF1328 domain-containing protein</fullName>
    </recommendedName>
</protein>
<evidence type="ECO:0000313" key="3">
    <source>
        <dbReference type="Proteomes" id="UP000077013"/>
    </source>
</evidence>
<dbReference type="EMBL" id="LRXL01000053">
    <property type="protein sequence ID" value="OAB75802.1"/>
    <property type="molecule type" value="Genomic_DNA"/>
</dbReference>
<reference evidence="2 3" key="1">
    <citation type="submission" date="2016-02" db="EMBL/GenBank/DDBJ databases">
        <title>Ulvibacter sp. LPB0005, isolated from Thais luteostoma.</title>
        <authorList>
            <person name="Shin S.-K."/>
            <person name="Yi H."/>
        </authorList>
    </citation>
    <scope>NUCLEOTIDE SEQUENCE [LARGE SCALE GENOMIC DNA]</scope>
    <source>
        <strain evidence="2 3">LPB0005</strain>
    </source>
</reference>
<dbReference type="RefSeq" id="WP_068593641.1">
    <property type="nucleotide sequence ID" value="NZ_LRXL01000053.1"/>
</dbReference>
<accession>A0A167ERD5</accession>
<feature type="transmembrane region" description="Helical" evidence="1">
    <location>
        <begin position="31"/>
        <end position="52"/>
    </location>
</feature>
<keyword evidence="1" id="KW-1133">Transmembrane helix</keyword>
<comment type="caution">
    <text evidence="2">The sequence shown here is derived from an EMBL/GenBank/DDBJ whole genome shotgun (WGS) entry which is preliminary data.</text>
</comment>
<feature type="transmembrane region" description="Helical" evidence="1">
    <location>
        <begin position="7"/>
        <end position="25"/>
    </location>
</feature>
<name>A0A167ERD5_9FLAO</name>
<dbReference type="OrthoDB" id="1453511at2"/>
<keyword evidence="1" id="KW-0472">Membrane</keyword>
<evidence type="ECO:0000313" key="2">
    <source>
        <dbReference type="EMBL" id="OAB75802.1"/>
    </source>
</evidence>
<evidence type="ECO:0008006" key="4">
    <source>
        <dbReference type="Google" id="ProtNLM"/>
    </source>
</evidence>
<dbReference type="Proteomes" id="UP000077013">
    <property type="component" value="Unassembled WGS sequence"/>
</dbReference>
<sequence length="72" mass="8231">MKKFTSHFLIITLITALLGFTGLRFPGESFVRFICLLSGIALMVSCLDAVLLSRRQYRLRKKAKKVKVNDQQ</sequence>
<keyword evidence="1" id="KW-0812">Transmembrane</keyword>
<dbReference type="AlphaFoldDB" id="A0A167ERD5"/>
<evidence type="ECO:0000256" key="1">
    <source>
        <dbReference type="SAM" id="Phobius"/>
    </source>
</evidence>
<proteinExistence type="predicted"/>
<organism evidence="2 3">
    <name type="scientific">Cochleicola gelatinilyticus</name>
    <dbReference type="NCBI Taxonomy" id="1763537"/>
    <lineage>
        <taxon>Bacteria</taxon>
        <taxon>Pseudomonadati</taxon>
        <taxon>Bacteroidota</taxon>
        <taxon>Flavobacteriia</taxon>
        <taxon>Flavobacteriales</taxon>
        <taxon>Flavobacteriaceae</taxon>
        <taxon>Cochleicola</taxon>
    </lineage>
</organism>
<keyword evidence="3" id="KW-1185">Reference proteome</keyword>
<gene>
    <name evidence="2" type="ORF">ULVI_15105</name>
</gene>